<dbReference type="AlphaFoldDB" id="A0A7K3WF97"/>
<evidence type="ECO:0000313" key="3">
    <source>
        <dbReference type="Proteomes" id="UP000470470"/>
    </source>
</evidence>
<dbReference type="PROSITE" id="PS50887">
    <property type="entry name" value="GGDEF"/>
    <property type="match status" value="1"/>
</dbReference>
<dbReference type="SMART" id="SM00267">
    <property type="entry name" value="GGDEF"/>
    <property type="match status" value="1"/>
</dbReference>
<evidence type="ECO:0000313" key="2">
    <source>
        <dbReference type="EMBL" id="NEL55077.1"/>
    </source>
</evidence>
<dbReference type="RefSeq" id="WP_152729373.1">
    <property type="nucleotide sequence ID" value="NZ_JAABOZ010000003.1"/>
</dbReference>
<comment type="caution">
    <text evidence="2">The sequence shown here is derived from an EMBL/GenBank/DDBJ whole genome shotgun (WGS) entry which is preliminary data.</text>
</comment>
<dbReference type="InterPro" id="IPR000160">
    <property type="entry name" value="GGDEF_dom"/>
</dbReference>
<dbReference type="EMBL" id="JAAGWK010000020">
    <property type="protein sequence ID" value="NEL55077.1"/>
    <property type="molecule type" value="Genomic_DNA"/>
</dbReference>
<keyword evidence="3" id="KW-1185">Reference proteome</keyword>
<dbReference type="SUPFAM" id="SSF55073">
    <property type="entry name" value="Nucleotide cyclase"/>
    <property type="match status" value="1"/>
</dbReference>
<organism evidence="2 3">
    <name type="scientific">Goekera deserti</name>
    <dbReference type="NCBI Taxonomy" id="2497753"/>
    <lineage>
        <taxon>Bacteria</taxon>
        <taxon>Bacillati</taxon>
        <taxon>Actinomycetota</taxon>
        <taxon>Actinomycetes</taxon>
        <taxon>Geodermatophilales</taxon>
        <taxon>Geodermatophilaceae</taxon>
        <taxon>Goekera</taxon>
    </lineage>
</organism>
<sequence length="180" mass="18084">MTTLDLAPTRPATPHSAAAAAASAALRSLGTASVASLLPGRSAVLDHLAEVLPGSDTHPTSLVIVGLLRRDDTWPTAPGVLDVVTSLLAGTVRGDDWLGHTGHAEFAAVLSGDAADAEVAAARVLAAVTEAGIPGVRACAGVTVLSSDVTPAEALRRATLSLTVARSVGPEQVIRYSGSR</sequence>
<accession>A0A7K3WF97</accession>
<dbReference type="InterPro" id="IPR029787">
    <property type="entry name" value="Nucleotide_cyclase"/>
</dbReference>
<dbReference type="InterPro" id="IPR043128">
    <property type="entry name" value="Rev_trsase/Diguanyl_cyclase"/>
</dbReference>
<name>A0A7K3WF97_9ACTN</name>
<reference evidence="2 3" key="1">
    <citation type="submission" date="2020-02" db="EMBL/GenBank/DDBJ databases">
        <title>The whole genome sequence of CPCC 205119.</title>
        <authorList>
            <person name="Jiang Z."/>
        </authorList>
    </citation>
    <scope>NUCLEOTIDE SEQUENCE [LARGE SCALE GENOMIC DNA]</scope>
    <source>
        <strain evidence="2 3">CPCC 205119</strain>
    </source>
</reference>
<dbReference type="Gene3D" id="3.30.70.270">
    <property type="match status" value="1"/>
</dbReference>
<feature type="domain" description="GGDEF" evidence="1">
    <location>
        <begin position="61"/>
        <end position="178"/>
    </location>
</feature>
<proteinExistence type="predicted"/>
<gene>
    <name evidence="2" type="ORF">G1H19_13845</name>
</gene>
<dbReference type="Proteomes" id="UP000470470">
    <property type="component" value="Unassembled WGS sequence"/>
</dbReference>
<evidence type="ECO:0000259" key="1">
    <source>
        <dbReference type="PROSITE" id="PS50887"/>
    </source>
</evidence>
<protein>
    <recommendedName>
        <fullName evidence="1">GGDEF domain-containing protein</fullName>
    </recommendedName>
</protein>